<feature type="region of interest" description="Disordered" evidence="1">
    <location>
        <begin position="61"/>
        <end position="83"/>
    </location>
</feature>
<organism evidence="2 3">
    <name type="scientific">Grifola frondosa</name>
    <name type="common">Maitake</name>
    <name type="synonym">Polyporus frondosus</name>
    <dbReference type="NCBI Taxonomy" id="5627"/>
    <lineage>
        <taxon>Eukaryota</taxon>
        <taxon>Fungi</taxon>
        <taxon>Dikarya</taxon>
        <taxon>Basidiomycota</taxon>
        <taxon>Agaricomycotina</taxon>
        <taxon>Agaricomycetes</taxon>
        <taxon>Polyporales</taxon>
        <taxon>Grifolaceae</taxon>
        <taxon>Grifola</taxon>
    </lineage>
</organism>
<comment type="caution">
    <text evidence="2">The sequence shown here is derived from an EMBL/GenBank/DDBJ whole genome shotgun (WGS) entry which is preliminary data.</text>
</comment>
<evidence type="ECO:0000313" key="2">
    <source>
        <dbReference type="EMBL" id="OBZ71723.1"/>
    </source>
</evidence>
<sequence>MPGWRLGLVVENWANVWRSEPATHLHLGKYHCINIAQARIDSIMQSAAVKERKRVEREAQHLAASTTKATKVAENVPHNRRKY</sequence>
<proteinExistence type="predicted"/>
<keyword evidence="3" id="KW-1185">Reference proteome</keyword>
<gene>
    <name evidence="2" type="ORF">A0H81_08841</name>
</gene>
<accession>A0A1C7M410</accession>
<evidence type="ECO:0000313" key="3">
    <source>
        <dbReference type="Proteomes" id="UP000092993"/>
    </source>
</evidence>
<protein>
    <submittedName>
        <fullName evidence="2">Uncharacterized protein</fullName>
    </submittedName>
</protein>
<dbReference type="AlphaFoldDB" id="A0A1C7M410"/>
<dbReference type="EMBL" id="LUGG01000011">
    <property type="protein sequence ID" value="OBZ71723.1"/>
    <property type="molecule type" value="Genomic_DNA"/>
</dbReference>
<dbReference type="Proteomes" id="UP000092993">
    <property type="component" value="Unassembled WGS sequence"/>
</dbReference>
<evidence type="ECO:0000256" key="1">
    <source>
        <dbReference type="SAM" id="MobiDB-lite"/>
    </source>
</evidence>
<name>A0A1C7M410_GRIFR</name>
<reference evidence="2 3" key="1">
    <citation type="submission" date="2016-03" db="EMBL/GenBank/DDBJ databases">
        <title>Whole genome sequencing of Grifola frondosa 9006-11.</title>
        <authorList>
            <person name="Min B."/>
            <person name="Park H."/>
            <person name="Kim J.-G."/>
            <person name="Cho H."/>
            <person name="Oh Y.-L."/>
            <person name="Kong W.-S."/>
            <person name="Choi I.-G."/>
        </authorList>
    </citation>
    <scope>NUCLEOTIDE SEQUENCE [LARGE SCALE GENOMIC DNA]</scope>
    <source>
        <strain evidence="2 3">9006-11</strain>
    </source>
</reference>